<organism evidence="4 5">
    <name type="scientific">Saccoglossus kowalevskii</name>
    <name type="common">Acorn worm</name>
    <dbReference type="NCBI Taxonomy" id="10224"/>
    <lineage>
        <taxon>Eukaryota</taxon>
        <taxon>Metazoa</taxon>
        <taxon>Hemichordata</taxon>
        <taxon>Enteropneusta</taxon>
        <taxon>Harrimaniidae</taxon>
        <taxon>Saccoglossus</taxon>
    </lineage>
</organism>
<dbReference type="PROSITE" id="PS50208">
    <property type="entry name" value="CASPASE_P20"/>
    <property type="match status" value="1"/>
</dbReference>
<dbReference type="Proteomes" id="UP000694865">
    <property type="component" value="Unplaced"/>
</dbReference>
<dbReference type="SMART" id="SM00115">
    <property type="entry name" value="CASc"/>
    <property type="match status" value="1"/>
</dbReference>
<dbReference type="PANTHER" id="PTHR48169:SF1">
    <property type="entry name" value="ASTROCYTIC PHOSPHOPROTEIN PEA-15"/>
    <property type="match status" value="1"/>
</dbReference>
<dbReference type="InterPro" id="IPR001309">
    <property type="entry name" value="Pept_C14_p20"/>
</dbReference>
<dbReference type="PRINTS" id="PR00376">
    <property type="entry name" value="IL1BCENZYME"/>
</dbReference>
<protein>
    <submittedName>
        <fullName evidence="5">Caspase-8-like</fullName>
    </submittedName>
</protein>
<comment type="similarity">
    <text evidence="1">Belongs to the peptidase C14A family.</text>
</comment>
<evidence type="ECO:0000313" key="5">
    <source>
        <dbReference type="RefSeq" id="XP_006822440.1"/>
    </source>
</evidence>
<reference evidence="5" key="1">
    <citation type="submission" date="2025-08" db="UniProtKB">
        <authorList>
            <consortium name="RefSeq"/>
        </authorList>
    </citation>
    <scope>IDENTIFICATION</scope>
    <source>
        <tissue evidence="5">Testes</tissue>
    </source>
</reference>
<dbReference type="PANTHER" id="PTHR48169">
    <property type="entry name" value="DED DOMAIN-CONTAINING PROTEIN"/>
    <property type="match status" value="1"/>
</dbReference>
<evidence type="ECO:0000313" key="4">
    <source>
        <dbReference type="Proteomes" id="UP000694865"/>
    </source>
</evidence>
<dbReference type="InterPro" id="IPR029030">
    <property type="entry name" value="Caspase-like_dom_sf"/>
</dbReference>
<dbReference type="SUPFAM" id="SSF52129">
    <property type="entry name" value="Caspase-like"/>
    <property type="match status" value="1"/>
</dbReference>
<dbReference type="InterPro" id="IPR011600">
    <property type="entry name" value="Pept_C14_caspase"/>
</dbReference>
<accession>A0ABM0MQZ9</accession>
<dbReference type="RefSeq" id="XP_006822440.1">
    <property type="nucleotide sequence ID" value="XM_006822377.1"/>
</dbReference>
<dbReference type="Gene3D" id="3.40.50.1460">
    <property type="match status" value="1"/>
</dbReference>
<keyword evidence="4" id="KW-1185">Reference proteome</keyword>
<name>A0ABM0MQZ9_SACKO</name>
<dbReference type="GeneID" id="102803078"/>
<sequence length="309" mass="34810">MMNSDQVVVYDYNNAKGSTELDSAGMDRTVLTSRGGRSDSPQYAMNRSLRGLAVIIANVHFNKDPDNPSSVQLKDLPNVKYEADQLYSLFTALGYIVCIYPDVTSEQLIQKSETYSRKNHSAYDSFICCIMSRGTAAHVYGSDGIAVSLQEFIDNFTGCRSPTLHNKPKLFFIECFPGHKVRSEHVLNHREWIHIAFTGYSLNSSCEVKLSRQLDTDSLQTDDPDFLLANCTYAGKTAPVNESTYMLHLCDDIKRRSRDTHDVLKIINDLHMELCHYGDSRSKICLSLKSTLKKLFVLKSSPQRACHGK</sequence>
<dbReference type="InterPro" id="IPR015917">
    <property type="entry name" value="Pept_C14A"/>
</dbReference>
<evidence type="ECO:0000256" key="2">
    <source>
        <dbReference type="ARBA" id="ARBA00022703"/>
    </source>
</evidence>
<feature type="domain" description="Caspase family p20" evidence="3">
    <location>
        <begin position="49"/>
        <end position="180"/>
    </location>
</feature>
<proteinExistence type="inferred from homology"/>
<evidence type="ECO:0000256" key="1">
    <source>
        <dbReference type="ARBA" id="ARBA00010134"/>
    </source>
</evidence>
<keyword evidence="2" id="KW-0053">Apoptosis</keyword>
<dbReference type="Pfam" id="PF00656">
    <property type="entry name" value="Peptidase_C14"/>
    <property type="match status" value="1"/>
</dbReference>
<gene>
    <name evidence="5" type="primary">LOC102803078</name>
</gene>
<evidence type="ECO:0000259" key="3">
    <source>
        <dbReference type="PROSITE" id="PS50208"/>
    </source>
</evidence>